<feature type="transmembrane region" description="Helical" evidence="2">
    <location>
        <begin position="83"/>
        <end position="108"/>
    </location>
</feature>
<sequence length="176" mass="18954">MTTPDEPDNERPSEGLPPAPGLPDETTTPAGPPPTPVRVSFWLWVASGVVFVVGYLIIFLARDRVIDQLVKNNTKTAVTPAQIANGTTVLLASLLVGAVSFAVLYVLFGWKAQQGTRSARTVLTVLMAITLVFQLVLQFASLITLLATLIGLVALALLYLPKTTGYFPKVGRRPRQ</sequence>
<keyword evidence="2" id="KW-0812">Transmembrane</keyword>
<evidence type="ECO:0000256" key="1">
    <source>
        <dbReference type="SAM" id="MobiDB-lite"/>
    </source>
</evidence>
<keyword evidence="2" id="KW-0472">Membrane</keyword>
<evidence type="ECO:0008006" key="5">
    <source>
        <dbReference type="Google" id="ProtNLM"/>
    </source>
</evidence>
<accession>A0ABW5G0F9</accession>
<gene>
    <name evidence="3" type="ORF">ACFSXZ_19005</name>
</gene>
<organism evidence="3 4">
    <name type="scientific">Amycolatopsis pigmentata</name>
    <dbReference type="NCBI Taxonomy" id="450801"/>
    <lineage>
        <taxon>Bacteria</taxon>
        <taxon>Bacillati</taxon>
        <taxon>Actinomycetota</taxon>
        <taxon>Actinomycetes</taxon>
        <taxon>Pseudonocardiales</taxon>
        <taxon>Pseudonocardiaceae</taxon>
        <taxon>Amycolatopsis</taxon>
    </lineage>
</organism>
<proteinExistence type="predicted"/>
<dbReference type="Proteomes" id="UP001597417">
    <property type="component" value="Unassembled WGS sequence"/>
</dbReference>
<feature type="transmembrane region" description="Helical" evidence="2">
    <location>
        <begin position="41"/>
        <end position="62"/>
    </location>
</feature>
<keyword evidence="2" id="KW-1133">Transmembrane helix</keyword>
<dbReference type="RefSeq" id="WP_378266352.1">
    <property type="nucleotide sequence ID" value="NZ_JBHUKR010000007.1"/>
</dbReference>
<name>A0ABW5G0F9_9PSEU</name>
<feature type="region of interest" description="Disordered" evidence="1">
    <location>
        <begin position="1"/>
        <end position="31"/>
    </location>
</feature>
<comment type="caution">
    <text evidence="3">The sequence shown here is derived from an EMBL/GenBank/DDBJ whole genome shotgun (WGS) entry which is preliminary data.</text>
</comment>
<dbReference type="EMBL" id="JBHUKR010000007">
    <property type="protein sequence ID" value="MFD2418416.1"/>
    <property type="molecule type" value="Genomic_DNA"/>
</dbReference>
<evidence type="ECO:0000313" key="3">
    <source>
        <dbReference type="EMBL" id="MFD2418416.1"/>
    </source>
</evidence>
<protein>
    <recommendedName>
        <fullName evidence="5">Integral membrane protein</fullName>
    </recommendedName>
</protein>
<reference evidence="4" key="1">
    <citation type="journal article" date="2019" name="Int. J. Syst. Evol. Microbiol.">
        <title>The Global Catalogue of Microorganisms (GCM) 10K type strain sequencing project: providing services to taxonomists for standard genome sequencing and annotation.</title>
        <authorList>
            <consortium name="The Broad Institute Genomics Platform"/>
            <consortium name="The Broad Institute Genome Sequencing Center for Infectious Disease"/>
            <person name="Wu L."/>
            <person name="Ma J."/>
        </authorList>
    </citation>
    <scope>NUCLEOTIDE SEQUENCE [LARGE SCALE GENOMIC DNA]</scope>
    <source>
        <strain evidence="4">CGMCC 4.7645</strain>
    </source>
</reference>
<evidence type="ECO:0000313" key="4">
    <source>
        <dbReference type="Proteomes" id="UP001597417"/>
    </source>
</evidence>
<feature type="transmembrane region" description="Helical" evidence="2">
    <location>
        <begin position="128"/>
        <end position="160"/>
    </location>
</feature>
<keyword evidence="4" id="KW-1185">Reference proteome</keyword>
<evidence type="ECO:0000256" key="2">
    <source>
        <dbReference type="SAM" id="Phobius"/>
    </source>
</evidence>